<name>A0ABD0QRC2_CIRMR</name>
<accession>A0ABD0QRC2</accession>
<feature type="non-terminal residue" evidence="2">
    <location>
        <position position="1"/>
    </location>
</feature>
<keyword evidence="3" id="KW-1185">Reference proteome</keyword>
<dbReference type="EMBL" id="JAMKFB020000007">
    <property type="protein sequence ID" value="KAL0187786.1"/>
    <property type="molecule type" value="Genomic_DNA"/>
</dbReference>
<dbReference type="Proteomes" id="UP001529510">
    <property type="component" value="Unassembled WGS sequence"/>
</dbReference>
<sequence length="56" mass="5663">ADTERRNAADVEDGRAGSGAALNPVLHEAGSDRAPAPTARAGTGIRVLKVPDPAPF</sequence>
<feature type="compositionally biased region" description="Basic and acidic residues" evidence="1">
    <location>
        <begin position="1"/>
        <end position="15"/>
    </location>
</feature>
<evidence type="ECO:0000256" key="1">
    <source>
        <dbReference type="SAM" id="MobiDB-lite"/>
    </source>
</evidence>
<evidence type="ECO:0000313" key="2">
    <source>
        <dbReference type="EMBL" id="KAL0187786.1"/>
    </source>
</evidence>
<protein>
    <submittedName>
        <fullName evidence="2">Uncharacterized protein</fullName>
    </submittedName>
</protein>
<evidence type="ECO:0000313" key="3">
    <source>
        <dbReference type="Proteomes" id="UP001529510"/>
    </source>
</evidence>
<organism evidence="2 3">
    <name type="scientific">Cirrhinus mrigala</name>
    <name type="common">Mrigala</name>
    <dbReference type="NCBI Taxonomy" id="683832"/>
    <lineage>
        <taxon>Eukaryota</taxon>
        <taxon>Metazoa</taxon>
        <taxon>Chordata</taxon>
        <taxon>Craniata</taxon>
        <taxon>Vertebrata</taxon>
        <taxon>Euteleostomi</taxon>
        <taxon>Actinopterygii</taxon>
        <taxon>Neopterygii</taxon>
        <taxon>Teleostei</taxon>
        <taxon>Ostariophysi</taxon>
        <taxon>Cypriniformes</taxon>
        <taxon>Cyprinidae</taxon>
        <taxon>Labeoninae</taxon>
        <taxon>Labeonini</taxon>
        <taxon>Cirrhinus</taxon>
    </lineage>
</organism>
<reference evidence="2 3" key="1">
    <citation type="submission" date="2024-05" db="EMBL/GenBank/DDBJ databases">
        <title>Genome sequencing and assembly of Indian major carp, Cirrhinus mrigala (Hamilton, 1822).</title>
        <authorList>
            <person name="Mohindra V."/>
            <person name="Chowdhury L.M."/>
            <person name="Lal K."/>
            <person name="Jena J.K."/>
        </authorList>
    </citation>
    <scope>NUCLEOTIDE SEQUENCE [LARGE SCALE GENOMIC DNA]</scope>
    <source>
        <strain evidence="2">CM1030</strain>
        <tissue evidence="2">Blood</tissue>
    </source>
</reference>
<dbReference type="AlphaFoldDB" id="A0ABD0QRC2"/>
<feature type="region of interest" description="Disordered" evidence="1">
    <location>
        <begin position="1"/>
        <end position="22"/>
    </location>
</feature>
<gene>
    <name evidence="2" type="ORF">M9458_014885</name>
</gene>
<comment type="caution">
    <text evidence="2">The sequence shown here is derived from an EMBL/GenBank/DDBJ whole genome shotgun (WGS) entry which is preliminary data.</text>
</comment>
<feature type="non-terminal residue" evidence="2">
    <location>
        <position position="56"/>
    </location>
</feature>
<proteinExistence type="predicted"/>